<dbReference type="InterPro" id="IPR039365">
    <property type="entry name" value="IS701-like"/>
</dbReference>
<keyword evidence="4" id="KW-1185">Reference proteome</keyword>
<dbReference type="InterPro" id="IPR012337">
    <property type="entry name" value="RNaseH-like_sf"/>
</dbReference>
<name>A0A085WX17_9BACT</name>
<feature type="domain" description="Transposase IS701-like DDE" evidence="2">
    <location>
        <begin position="3"/>
        <end position="267"/>
    </location>
</feature>
<proteinExistence type="predicted"/>
<dbReference type="NCBIfam" id="NF033540">
    <property type="entry name" value="transpos_IS701"/>
    <property type="match status" value="1"/>
</dbReference>
<evidence type="ECO:0000259" key="2">
    <source>
        <dbReference type="Pfam" id="PF13546"/>
    </source>
</evidence>
<accession>A0A085WX17</accession>
<dbReference type="PATRIC" id="fig|394096.3.peg.487"/>
<dbReference type="AlphaFoldDB" id="A0A085WX17"/>
<sequence>MDRLAPLRGYLTGLLLSGERKSVEPMAAKLDPTHVRARHQSLHHFVAVSSWDERAMLAVARDYALEQLERHGPVEAWVVDDTGMPNKGTHSVGVARQYCGPLGKQDNCQVVVTLSLCNSLRVPSAYRLYLPESWAENAARRRAAGIPRQVHIHSKWEIALGQVDALLTEQLPLAPVVADAGYGDVTAFREALTERGLSYAVGIASSTSVWTPSQQPLSPKPYSGMGRPPKRLRRHPGHEPVSVKDLALRLPAKQWQNVHWREGTKGTMHSRFARLRVRAAHRDYGRSEPRAVEWLLVEWPKGEKEPTKYWLSTVPEATAMEELIYLVKIRWRIERDYQELKDELGLDHYEGRGWRGFHHHGVLCIAAYAFLAAERARLPPRHLLPSCAPLQYPRISRCGVLPLRPERHNPASITTQRIRQARMLLLRLPCCPWCGGVPGTGKA</sequence>
<evidence type="ECO:0000313" key="4">
    <source>
        <dbReference type="Proteomes" id="UP000028725"/>
    </source>
</evidence>
<dbReference type="SUPFAM" id="SSF53098">
    <property type="entry name" value="Ribonuclease H-like"/>
    <property type="match status" value="1"/>
</dbReference>
<dbReference type="Gene3D" id="3.90.350.10">
    <property type="entry name" value="Transposase Inhibitor Protein From Tn5, Chain A, domain 1"/>
    <property type="match status" value="1"/>
</dbReference>
<gene>
    <name evidence="3" type="ORF">DB31_0492</name>
</gene>
<protein>
    <submittedName>
        <fullName evidence="3">Mobile element protein</fullName>
    </submittedName>
</protein>
<organism evidence="3 4">
    <name type="scientific">Hyalangium minutum</name>
    <dbReference type="NCBI Taxonomy" id="394096"/>
    <lineage>
        <taxon>Bacteria</taxon>
        <taxon>Pseudomonadati</taxon>
        <taxon>Myxococcota</taxon>
        <taxon>Myxococcia</taxon>
        <taxon>Myxococcales</taxon>
        <taxon>Cystobacterineae</taxon>
        <taxon>Archangiaceae</taxon>
        <taxon>Hyalangium</taxon>
    </lineage>
</organism>
<comment type="caution">
    <text evidence="3">The sequence shown here is derived from an EMBL/GenBank/DDBJ whole genome shotgun (WGS) entry which is preliminary data.</text>
</comment>
<dbReference type="PANTHER" id="PTHR33627:SF1">
    <property type="entry name" value="TRANSPOSASE"/>
    <property type="match status" value="1"/>
</dbReference>
<reference evidence="3 4" key="1">
    <citation type="submission" date="2014-04" db="EMBL/GenBank/DDBJ databases">
        <title>Genome assembly of Hyalangium minutum DSM 14724.</title>
        <authorList>
            <person name="Sharma G."/>
            <person name="Subramanian S."/>
        </authorList>
    </citation>
    <scope>NUCLEOTIDE SEQUENCE [LARGE SCALE GENOMIC DNA]</scope>
    <source>
        <strain evidence="3 4">DSM 14724</strain>
    </source>
</reference>
<dbReference type="Proteomes" id="UP000028725">
    <property type="component" value="Unassembled WGS sequence"/>
</dbReference>
<dbReference type="InterPro" id="IPR038721">
    <property type="entry name" value="IS701-like_DDE_dom"/>
</dbReference>
<evidence type="ECO:0000313" key="3">
    <source>
        <dbReference type="EMBL" id="KFE72230.1"/>
    </source>
</evidence>
<dbReference type="STRING" id="394096.DB31_0492"/>
<dbReference type="EMBL" id="JMCB01000001">
    <property type="protein sequence ID" value="KFE72230.1"/>
    <property type="molecule type" value="Genomic_DNA"/>
</dbReference>
<dbReference type="PANTHER" id="PTHR33627">
    <property type="entry name" value="TRANSPOSASE"/>
    <property type="match status" value="1"/>
</dbReference>
<evidence type="ECO:0000256" key="1">
    <source>
        <dbReference type="SAM" id="MobiDB-lite"/>
    </source>
</evidence>
<feature type="region of interest" description="Disordered" evidence="1">
    <location>
        <begin position="210"/>
        <end position="238"/>
    </location>
</feature>
<dbReference type="Pfam" id="PF13546">
    <property type="entry name" value="DDE_5"/>
    <property type="match status" value="1"/>
</dbReference>